<sequence length="103" mass="10558">MLRYCPLAVYVYAKGLRRILGPEADQPGPHDLWEREVGGGRGAGGRGDRQQAQGPRLAAAPARGSGARSHPNGPILRAATPPGGGGTVTHGRQALAGGAVTTW</sequence>
<feature type="region of interest" description="Disordered" evidence="1">
    <location>
        <begin position="21"/>
        <end position="103"/>
    </location>
</feature>
<gene>
    <name evidence="2" type="ORF">GCM10010502_20520</name>
</gene>
<name>A0A8H9HJ79_KITAU</name>
<organism evidence="2 3">
    <name type="scientific">Kitasatospora aureofaciens</name>
    <name type="common">Streptomyces aureofaciens</name>
    <dbReference type="NCBI Taxonomy" id="1894"/>
    <lineage>
        <taxon>Bacteria</taxon>
        <taxon>Bacillati</taxon>
        <taxon>Actinomycetota</taxon>
        <taxon>Actinomycetes</taxon>
        <taxon>Kitasatosporales</taxon>
        <taxon>Streptomycetaceae</taxon>
        <taxon>Kitasatospora</taxon>
    </lineage>
</organism>
<accession>A0A8H9HJ79</accession>
<proteinExistence type="predicted"/>
<evidence type="ECO:0000313" key="3">
    <source>
        <dbReference type="Proteomes" id="UP000610124"/>
    </source>
</evidence>
<reference evidence="2" key="1">
    <citation type="journal article" date="2014" name="Int. J. Syst. Evol. Microbiol.">
        <title>Complete genome sequence of Corynebacterium casei LMG S-19264T (=DSM 44701T), isolated from a smear-ripened cheese.</title>
        <authorList>
            <consortium name="US DOE Joint Genome Institute (JGI-PGF)"/>
            <person name="Walter F."/>
            <person name="Albersmeier A."/>
            <person name="Kalinowski J."/>
            <person name="Ruckert C."/>
        </authorList>
    </citation>
    <scope>NUCLEOTIDE SEQUENCE</scope>
    <source>
        <strain evidence="2">JCM 4434</strain>
    </source>
</reference>
<reference evidence="2" key="2">
    <citation type="submission" date="2020-09" db="EMBL/GenBank/DDBJ databases">
        <authorList>
            <person name="Sun Q."/>
            <person name="Ohkuma M."/>
        </authorList>
    </citation>
    <scope>NUCLEOTIDE SEQUENCE</scope>
    <source>
        <strain evidence="2">JCM 4434</strain>
    </source>
</reference>
<evidence type="ECO:0000313" key="2">
    <source>
        <dbReference type="EMBL" id="GGU69292.1"/>
    </source>
</evidence>
<comment type="caution">
    <text evidence="2">The sequence shown here is derived from an EMBL/GenBank/DDBJ whole genome shotgun (WGS) entry which is preliminary data.</text>
</comment>
<feature type="compositionally biased region" description="Low complexity" evidence="1">
    <location>
        <begin position="50"/>
        <end position="69"/>
    </location>
</feature>
<dbReference type="AlphaFoldDB" id="A0A8H9HJ79"/>
<dbReference type="EMBL" id="BMUB01000004">
    <property type="protein sequence ID" value="GGU69292.1"/>
    <property type="molecule type" value="Genomic_DNA"/>
</dbReference>
<dbReference type="Proteomes" id="UP000610124">
    <property type="component" value="Unassembled WGS sequence"/>
</dbReference>
<protein>
    <submittedName>
        <fullName evidence="2">Uncharacterized protein</fullName>
    </submittedName>
</protein>
<evidence type="ECO:0000256" key="1">
    <source>
        <dbReference type="SAM" id="MobiDB-lite"/>
    </source>
</evidence>